<evidence type="ECO:0000313" key="4">
    <source>
        <dbReference type="Proteomes" id="UP000254467"/>
    </source>
</evidence>
<dbReference type="Proteomes" id="UP000254467">
    <property type="component" value="Unassembled WGS sequence"/>
</dbReference>
<protein>
    <submittedName>
        <fullName evidence="3">Host cell surface-exposed lipoprotein</fullName>
    </submittedName>
</protein>
<accession>A0A376CJ75</accession>
<dbReference type="EMBL" id="UFXQ01000001">
    <property type="protein sequence ID" value="STC68530.1"/>
    <property type="molecule type" value="Genomic_DNA"/>
</dbReference>
<organism evidence="3 4">
    <name type="scientific">Corynebacterium pilosum</name>
    <dbReference type="NCBI Taxonomy" id="35756"/>
    <lineage>
        <taxon>Bacteria</taxon>
        <taxon>Bacillati</taxon>
        <taxon>Actinomycetota</taxon>
        <taxon>Actinomycetes</taxon>
        <taxon>Mycobacteriales</taxon>
        <taxon>Corynebacteriaceae</taxon>
        <taxon>Corynebacterium</taxon>
    </lineage>
</organism>
<dbReference type="OrthoDB" id="2004788at2"/>
<gene>
    <name evidence="3" type="ORF">NCTC11862_00287</name>
</gene>
<evidence type="ECO:0000313" key="3">
    <source>
        <dbReference type="EMBL" id="STC68530.1"/>
    </source>
</evidence>
<feature type="region of interest" description="Disordered" evidence="1">
    <location>
        <begin position="42"/>
        <end position="85"/>
    </location>
</feature>
<dbReference type="InterPro" id="IPR011434">
    <property type="entry name" value="Ltp-like_HTH"/>
</dbReference>
<name>A0A376CJ75_9CORY</name>
<sequence>MSSPFNLGGAQETDKQPVLKKGAGIAVAVMVLFGATACSVDSEQQVSSTSEESVASSEVIAGENVADQPAQEEEDGAEAEAPAGADVPMEYRQALRSAENYLSFSGFSYDGLYDQLTSEYADKFSPEAARYAVDNVGADWNAEAVESAESYLEFSGMSPDGLYDQLTSEYGDKFTPEQAQYAVNTVFAQ</sequence>
<evidence type="ECO:0000256" key="1">
    <source>
        <dbReference type="SAM" id="MobiDB-lite"/>
    </source>
</evidence>
<feature type="domain" description="Putative host cell surface-exposed lipoprotein Ltp-like HTH region" evidence="2">
    <location>
        <begin position="90"/>
        <end position="136"/>
    </location>
</feature>
<dbReference type="STRING" id="35756.GCA_001044155_01568"/>
<proteinExistence type="predicted"/>
<evidence type="ECO:0000259" key="2">
    <source>
        <dbReference type="Pfam" id="PF07553"/>
    </source>
</evidence>
<reference evidence="3 4" key="1">
    <citation type="submission" date="2018-06" db="EMBL/GenBank/DDBJ databases">
        <authorList>
            <consortium name="Pathogen Informatics"/>
            <person name="Doyle S."/>
        </authorList>
    </citation>
    <scope>NUCLEOTIDE SEQUENCE [LARGE SCALE GENOMIC DNA]</scope>
    <source>
        <strain evidence="3 4">NCTC11862</strain>
    </source>
</reference>
<dbReference type="AlphaFoldDB" id="A0A376CJ75"/>
<keyword evidence="4" id="KW-1185">Reference proteome</keyword>
<dbReference type="RefSeq" id="WP_018580709.1">
    <property type="nucleotide sequence ID" value="NZ_LDYD01000006.1"/>
</dbReference>
<keyword evidence="3" id="KW-0449">Lipoprotein</keyword>
<dbReference type="Pfam" id="PF07553">
    <property type="entry name" value="Lipoprotein_Ltp"/>
    <property type="match status" value="2"/>
</dbReference>
<dbReference type="Gene3D" id="1.10.10.10">
    <property type="entry name" value="Winged helix-like DNA-binding domain superfamily/Winged helix DNA-binding domain"/>
    <property type="match status" value="2"/>
</dbReference>
<dbReference type="InterPro" id="IPR036388">
    <property type="entry name" value="WH-like_DNA-bd_sf"/>
</dbReference>
<feature type="compositionally biased region" description="Low complexity" evidence="1">
    <location>
        <begin position="42"/>
        <end position="59"/>
    </location>
</feature>
<feature type="domain" description="Putative host cell surface-exposed lipoprotein Ltp-like HTH region" evidence="2">
    <location>
        <begin position="139"/>
        <end position="186"/>
    </location>
</feature>